<feature type="chain" id="PRO_5012115928" description="DUF2846 domain-containing protein" evidence="1">
    <location>
        <begin position="21"/>
        <end position="139"/>
    </location>
</feature>
<gene>
    <name evidence="3" type="ORF">SAMN05444000_1062</name>
</gene>
<feature type="domain" description="DUF2846" evidence="2">
    <location>
        <begin position="39"/>
        <end position="117"/>
    </location>
</feature>
<accession>A0A1M6HB31</accession>
<dbReference type="PROSITE" id="PS51257">
    <property type="entry name" value="PROKAR_LIPOPROTEIN"/>
    <property type="match status" value="1"/>
</dbReference>
<keyword evidence="4" id="KW-1185">Reference proteome</keyword>
<sequence>MLRRRFLFAFASLATLTACMGGQEAGTVMQTGSSFEAPAGKALVVFYRPAAFAGGAIRFDVQHTDGSVGQLTSGAVLQKVVNPGEHTFWAQAISQDAITIQAQAGQTYYVRGDVRMGIYAGRPQFTQVSETTARQDMSR</sequence>
<dbReference type="AlphaFoldDB" id="A0A1M6HB31"/>
<feature type="signal peptide" evidence="1">
    <location>
        <begin position="1"/>
        <end position="20"/>
    </location>
</feature>
<evidence type="ECO:0000256" key="1">
    <source>
        <dbReference type="SAM" id="SignalP"/>
    </source>
</evidence>
<dbReference type="EMBL" id="FQZQ01000006">
    <property type="protein sequence ID" value="SHJ19437.1"/>
    <property type="molecule type" value="Genomic_DNA"/>
</dbReference>
<proteinExistence type="predicted"/>
<name>A0A1M6HB31_9RHOB</name>
<protein>
    <recommendedName>
        <fullName evidence="2">DUF2846 domain-containing protein</fullName>
    </recommendedName>
</protein>
<reference evidence="4" key="1">
    <citation type="submission" date="2016-11" db="EMBL/GenBank/DDBJ databases">
        <authorList>
            <person name="Varghese N."/>
            <person name="Submissions S."/>
        </authorList>
    </citation>
    <scope>NUCLEOTIDE SEQUENCE [LARGE SCALE GENOMIC DNA]</scope>
    <source>
        <strain evidence="4">DSM 100564</strain>
    </source>
</reference>
<dbReference type="Pfam" id="PF11008">
    <property type="entry name" value="DUF2846"/>
    <property type="match status" value="1"/>
</dbReference>
<evidence type="ECO:0000313" key="4">
    <source>
        <dbReference type="Proteomes" id="UP000183982"/>
    </source>
</evidence>
<organism evidence="3 4">
    <name type="scientific">Shimia gijangensis</name>
    <dbReference type="NCBI Taxonomy" id="1470563"/>
    <lineage>
        <taxon>Bacteria</taxon>
        <taxon>Pseudomonadati</taxon>
        <taxon>Pseudomonadota</taxon>
        <taxon>Alphaproteobacteria</taxon>
        <taxon>Rhodobacterales</taxon>
        <taxon>Roseobacteraceae</taxon>
    </lineage>
</organism>
<evidence type="ECO:0000259" key="2">
    <source>
        <dbReference type="Pfam" id="PF11008"/>
    </source>
</evidence>
<dbReference type="InterPro" id="IPR022548">
    <property type="entry name" value="DUF2846"/>
</dbReference>
<keyword evidence="1" id="KW-0732">Signal</keyword>
<dbReference type="Proteomes" id="UP000183982">
    <property type="component" value="Unassembled WGS sequence"/>
</dbReference>
<evidence type="ECO:0000313" key="3">
    <source>
        <dbReference type="EMBL" id="SHJ19437.1"/>
    </source>
</evidence>